<dbReference type="EMBL" id="JAVFHQ010000008">
    <property type="protein sequence ID" value="KAK4548148.1"/>
    <property type="molecule type" value="Genomic_DNA"/>
</dbReference>
<keyword evidence="3" id="KW-1185">Reference proteome</keyword>
<reference evidence="2 3" key="1">
    <citation type="submission" date="2021-11" db="EMBL/GenBank/DDBJ databases">
        <title>Black yeast isolated from Biological Soil Crust.</title>
        <authorList>
            <person name="Kurbessoian T."/>
        </authorList>
    </citation>
    <scope>NUCLEOTIDE SEQUENCE [LARGE SCALE GENOMIC DNA]</scope>
    <source>
        <strain evidence="2 3">CCFEE 5522</strain>
    </source>
</reference>
<proteinExistence type="predicted"/>
<gene>
    <name evidence="2" type="ORF">LTR36_010017</name>
</gene>
<sequence>MSIQYLEHALTELQSMIADTDMSFAEVEMDVDECDFGVAAGDEEVRLLEFKIAQLLEEVRVRKAAASGLMDHRCKRAQDGKKHQERFRTLMREVIVSIFFRGVLRARTLMRQQKTSFALLDAYKTQEAESHAMARSVQDDANDGSRQQQTVNEAAPVAGRLPELDAGQQAHDGQHSATASTGQEVERPGPPKTPTLYEVNGNGGKRAHSDTPPSGLQPLGRPAAKQARSSEATGHRRATSGDIPNEALDHTGNNEKTAATPAPSSQRSAATVTAGDTRVNTLPQPVRRGARTVGRASSVRLMKPIEPSTAGRVPGRAQPRLGGRGSGLPVRRQCLLGPVRPSVKPPFWRPGGKSTY</sequence>
<protein>
    <submittedName>
        <fullName evidence="2">Uncharacterized protein</fullName>
    </submittedName>
</protein>
<dbReference type="AlphaFoldDB" id="A0AAV9JRA9"/>
<organism evidence="2 3">
    <name type="scientific">Oleoguttula mirabilis</name>
    <dbReference type="NCBI Taxonomy" id="1507867"/>
    <lineage>
        <taxon>Eukaryota</taxon>
        <taxon>Fungi</taxon>
        <taxon>Dikarya</taxon>
        <taxon>Ascomycota</taxon>
        <taxon>Pezizomycotina</taxon>
        <taxon>Dothideomycetes</taxon>
        <taxon>Dothideomycetidae</taxon>
        <taxon>Mycosphaerellales</taxon>
        <taxon>Teratosphaeriaceae</taxon>
        <taxon>Oleoguttula</taxon>
    </lineage>
</organism>
<evidence type="ECO:0000313" key="3">
    <source>
        <dbReference type="Proteomes" id="UP001324427"/>
    </source>
</evidence>
<comment type="caution">
    <text evidence="2">The sequence shown here is derived from an EMBL/GenBank/DDBJ whole genome shotgun (WGS) entry which is preliminary data.</text>
</comment>
<feature type="compositionally biased region" description="Polar residues" evidence="1">
    <location>
        <begin position="254"/>
        <end position="271"/>
    </location>
</feature>
<feature type="region of interest" description="Disordered" evidence="1">
    <location>
        <begin position="131"/>
        <end position="150"/>
    </location>
</feature>
<feature type="region of interest" description="Disordered" evidence="1">
    <location>
        <begin position="166"/>
        <end position="356"/>
    </location>
</feature>
<evidence type="ECO:0000313" key="2">
    <source>
        <dbReference type="EMBL" id="KAK4548148.1"/>
    </source>
</evidence>
<dbReference type="Proteomes" id="UP001324427">
    <property type="component" value="Unassembled WGS sequence"/>
</dbReference>
<accession>A0AAV9JRA9</accession>
<evidence type="ECO:0000256" key="1">
    <source>
        <dbReference type="SAM" id="MobiDB-lite"/>
    </source>
</evidence>
<name>A0AAV9JRA9_9PEZI</name>